<dbReference type="InterPro" id="IPR002172">
    <property type="entry name" value="LDrepeatLR_classA_rpt"/>
</dbReference>
<organism evidence="9 10">
    <name type="scientific">Nephila pilipes</name>
    <name type="common">Giant wood spider</name>
    <name type="synonym">Nephila maculata</name>
    <dbReference type="NCBI Taxonomy" id="299642"/>
    <lineage>
        <taxon>Eukaryota</taxon>
        <taxon>Metazoa</taxon>
        <taxon>Ecdysozoa</taxon>
        <taxon>Arthropoda</taxon>
        <taxon>Chelicerata</taxon>
        <taxon>Arachnida</taxon>
        <taxon>Araneae</taxon>
        <taxon>Araneomorphae</taxon>
        <taxon>Entelegynae</taxon>
        <taxon>Araneoidea</taxon>
        <taxon>Nephilidae</taxon>
        <taxon>Nephila</taxon>
    </lineage>
</organism>
<evidence type="ECO:0000256" key="2">
    <source>
        <dbReference type="ARBA" id="ARBA00022525"/>
    </source>
</evidence>
<dbReference type="CDD" id="cd00112">
    <property type="entry name" value="LDLa"/>
    <property type="match status" value="2"/>
</dbReference>
<dbReference type="GO" id="GO:0005615">
    <property type="term" value="C:extracellular space"/>
    <property type="evidence" value="ECO:0007669"/>
    <property type="project" value="TreeGrafter"/>
</dbReference>
<feature type="binding site" evidence="5">
    <location>
        <position position="334"/>
    </location>
    <ligand>
        <name>cyanocob(III)alamin</name>
        <dbReference type="ChEBI" id="CHEBI:17439"/>
    </ligand>
</feature>
<feature type="disulfide bond" evidence="7">
    <location>
        <begin position="33"/>
        <end position="51"/>
    </location>
</feature>
<dbReference type="PANTHER" id="PTHR10559">
    <property type="entry name" value="TRANSCOBALAMIN-1/GASTRIC INTRINSIC FACTOR"/>
    <property type="match status" value="1"/>
</dbReference>
<dbReference type="PROSITE" id="PS50068">
    <property type="entry name" value="LDLRA_2"/>
    <property type="match status" value="1"/>
</dbReference>
<keyword evidence="3 8" id="KW-0732">Signal</keyword>
<evidence type="ECO:0000256" key="5">
    <source>
        <dbReference type="PIRSR" id="PIRSR602157-1"/>
    </source>
</evidence>
<dbReference type="Gene3D" id="4.10.400.10">
    <property type="entry name" value="Low-density Lipoprotein Receptor"/>
    <property type="match status" value="2"/>
</dbReference>
<dbReference type="Gene3D" id="1.50.10.20">
    <property type="match status" value="1"/>
</dbReference>
<comment type="caution">
    <text evidence="9">The sequence shown here is derived from an EMBL/GenBank/DDBJ whole genome shotgun (WGS) entry which is preliminary data.</text>
</comment>
<dbReference type="Pfam" id="PF01122">
    <property type="entry name" value="Cobalamin_bind"/>
    <property type="match status" value="1"/>
</dbReference>
<dbReference type="PRINTS" id="PR00261">
    <property type="entry name" value="LDLRECEPTOR"/>
</dbReference>
<evidence type="ECO:0000256" key="1">
    <source>
        <dbReference type="ARBA" id="ARBA00004613"/>
    </source>
</evidence>
<keyword evidence="4 6" id="KW-1015">Disulfide bond</keyword>
<keyword evidence="2" id="KW-0964">Secreted</keyword>
<accession>A0A8X6PAZ3</accession>
<feature type="disulfide bond" evidence="6">
    <location>
        <begin position="264"/>
        <end position="303"/>
    </location>
</feature>
<dbReference type="AlphaFoldDB" id="A0A8X6PAZ3"/>
<dbReference type="GO" id="GO:0015889">
    <property type="term" value="P:cobalamin transport"/>
    <property type="evidence" value="ECO:0007669"/>
    <property type="project" value="InterPro"/>
</dbReference>
<feature type="disulfide bond" evidence="7">
    <location>
        <begin position="45"/>
        <end position="60"/>
    </location>
</feature>
<dbReference type="OrthoDB" id="6421775at2759"/>
<gene>
    <name evidence="9" type="primary">AVEN_67605_1</name>
    <name evidence="9" type="ORF">NPIL_221231</name>
</gene>
<dbReference type="InterPro" id="IPR051588">
    <property type="entry name" value="Cobalamin_Transport"/>
</dbReference>
<proteinExistence type="predicted"/>
<protein>
    <submittedName>
        <fullName evidence="9">Uncharacterized protein</fullName>
    </submittedName>
</protein>
<evidence type="ECO:0000256" key="7">
    <source>
        <dbReference type="PROSITE-ProRule" id="PRU00124"/>
    </source>
</evidence>
<dbReference type="SMART" id="SM00192">
    <property type="entry name" value="LDLa"/>
    <property type="match status" value="2"/>
</dbReference>
<dbReference type="EMBL" id="BMAW01114272">
    <property type="protein sequence ID" value="GFT61067.1"/>
    <property type="molecule type" value="Genomic_DNA"/>
</dbReference>
<dbReference type="PANTHER" id="PTHR10559:SF18">
    <property type="entry name" value="TRANSCOBALAMIN II"/>
    <property type="match status" value="1"/>
</dbReference>
<dbReference type="Pfam" id="PF00057">
    <property type="entry name" value="Ldl_recept_a"/>
    <property type="match status" value="1"/>
</dbReference>
<feature type="signal peptide" evidence="8">
    <location>
        <begin position="1"/>
        <end position="19"/>
    </location>
</feature>
<reference evidence="9" key="1">
    <citation type="submission" date="2020-08" db="EMBL/GenBank/DDBJ databases">
        <title>Multicomponent nature underlies the extraordinary mechanical properties of spider dragline silk.</title>
        <authorList>
            <person name="Kono N."/>
            <person name="Nakamura H."/>
            <person name="Mori M."/>
            <person name="Yoshida Y."/>
            <person name="Ohtoshi R."/>
            <person name="Malay A.D."/>
            <person name="Moran D.A.P."/>
            <person name="Tomita M."/>
            <person name="Numata K."/>
            <person name="Arakawa K."/>
        </authorList>
    </citation>
    <scope>NUCLEOTIDE SEQUENCE</scope>
</reference>
<dbReference type="PROSITE" id="PS01209">
    <property type="entry name" value="LDLRA_1"/>
    <property type="match status" value="1"/>
</dbReference>
<dbReference type="SUPFAM" id="SSF57424">
    <property type="entry name" value="LDL receptor-like module"/>
    <property type="match status" value="1"/>
</dbReference>
<feature type="chain" id="PRO_5036466323" evidence="8">
    <location>
        <begin position="20"/>
        <end position="535"/>
    </location>
</feature>
<evidence type="ECO:0000256" key="8">
    <source>
        <dbReference type="SAM" id="SignalP"/>
    </source>
</evidence>
<keyword evidence="10" id="KW-1185">Reference proteome</keyword>
<feature type="binding site" evidence="5">
    <location>
        <begin position="492"/>
        <end position="494"/>
    </location>
    <ligand>
        <name>cyanocob(III)alamin</name>
        <dbReference type="ChEBI" id="CHEBI:17439"/>
    </ligand>
</feature>
<name>A0A8X6PAZ3_NEPPI</name>
<keyword evidence="5" id="KW-0170">Cobalt</keyword>
<evidence type="ECO:0000256" key="6">
    <source>
        <dbReference type="PIRSR" id="PIRSR602157-2"/>
    </source>
</evidence>
<dbReference type="InterPro" id="IPR002157">
    <property type="entry name" value="Cbl-bd_prot"/>
</dbReference>
<evidence type="ECO:0000313" key="9">
    <source>
        <dbReference type="EMBL" id="GFT61067.1"/>
    </source>
</evidence>
<dbReference type="InterPro" id="IPR023415">
    <property type="entry name" value="LDLR_class-A_CS"/>
</dbReference>
<dbReference type="Gene3D" id="2.170.130.30">
    <property type="match status" value="1"/>
</dbReference>
<comment type="subcellular location">
    <subcellularLocation>
        <location evidence="1">Secreted</location>
    </subcellularLocation>
</comment>
<sequence>MVTLIILAISFIQASLVQNNVDASTCKEMNFPCDDGSCIKIEHWCDRFEDCVDGSDEAYCRKRSLFNQSMNNICTPRNLIVRLLFVIGRCDGYKSCYDNSDEEDCPVSLNSGSTSIPDSNQTSLTTVEAFHSDKSDLIHIDSNNFDSENQELHSLDTRRFWMGRGNSKSSNSLIFIECLPFRRNETDMLMIKQLEVQLSLDIARNGTKTMSLSDLALYINALKVSCRNPRNIYGNDLVGILRHGVNKAHNDRKFVNPAVFLTLCINNDTTTDDAKILHEIFFSQNSTLQRIGIQALSMLTTMCAFRAKSITSQTYDAFKEQFLLRLKSDHITGNVYQAALVMQALNEAKLDEMEVKRLELKEFLLQQQQEDGSFGCLLASYLVMPILSGSSLLKIGKDCNVKHETGLTPIEILKSSERRKIPVSYSLHFGDPVEVMHILQIRVAEGTNLLDIMRLAQAMNPKYRFLMYDKQETHEVYSIGGIPNDAEKGLFWTLYVASPSNRSRSDIGRLIPYNGNLKNLLPKAGEEIVFWRRYI</sequence>
<evidence type="ECO:0000256" key="4">
    <source>
        <dbReference type="ARBA" id="ARBA00023157"/>
    </source>
</evidence>
<dbReference type="Proteomes" id="UP000887013">
    <property type="component" value="Unassembled WGS sequence"/>
</dbReference>
<feature type="disulfide bond" evidence="7">
    <location>
        <begin position="26"/>
        <end position="38"/>
    </location>
</feature>
<evidence type="ECO:0000256" key="3">
    <source>
        <dbReference type="ARBA" id="ARBA00022729"/>
    </source>
</evidence>
<dbReference type="GO" id="GO:0031419">
    <property type="term" value="F:cobalamin binding"/>
    <property type="evidence" value="ECO:0007669"/>
    <property type="project" value="InterPro"/>
</dbReference>
<evidence type="ECO:0000313" key="10">
    <source>
        <dbReference type="Proteomes" id="UP000887013"/>
    </source>
</evidence>
<dbReference type="InterPro" id="IPR036055">
    <property type="entry name" value="LDL_receptor-like_sf"/>
</dbReference>